<keyword evidence="2" id="KW-1185">Reference proteome</keyword>
<proteinExistence type="predicted"/>
<comment type="caution">
    <text evidence="1">The sequence shown here is derived from an EMBL/GenBank/DDBJ whole genome shotgun (WGS) entry which is preliminary data.</text>
</comment>
<gene>
    <name evidence="1" type="ORF">L2E82_42770</name>
</gene>
<accession>A0ACB8ZMV7</accession>
<dbReference type="Proteomes" id="UP001055811">
    <property type="component" value="Linkage Group LG08"/>
</dbReference>
<dbReference type="EMBL" id="CM042016">
    <property type="protein sequence ID" value="KAI3698877.1"/>
    <property type="molecule type" value="Genomic_DNA"/>
</dbReference>
<reference evidence="2" key="1">
    <citation type="journal article" date="2022" name="Mol. Ecol. Resour.">
        <title>The genomes of chicory, endive, great burdock and yacon provide insights into Asteraceae palaeo-polyploidization history and plant inulin production.</title>
        <authorList>
            <person name="Fan W."/>
            <person name="Wang S."/>
            <person name="Wang H."/>
            <person name="Wang A."/>
            <person name="Jiang F."/>
            <person name="Liu H."/>
            <person name="Zhao H."/>
            <person name="Xu D."/>
            <person name="Zhang Y."/>
        </authorList>
    </citation>
    <scope>NUCLEOTIDE SEQUENCE [LARGE SCALE GENOMIC DNA]</scope>
    <source>
        <strain evidence="2">cv. Punajuju</strain>
    </source>
</reference>
<sequence length="338" mass="38653">MVQNQFNTTIKTLKSDNAKEYFQAELGNYLSQQGIVHITSCVDTPQQNSVAERKNRHLLEVTRSLLFSSLAPNHLWGEAVLTAAYLINRMPSRVIGFRTPHHVFRSLFPHSRNSSDLPLKVFGCTSFVHNHSPNCSKLDPRYVKCIFVGYSPSQQGYKCYSPINKKFYHSNDVTLFENELFYSKTNIQGENDTMEYQFLNQEPIIMPIIDTEAQIEDPSLTNQSDHLKSTTNNDYIVYTRRPRQPVVEQVTTTASNHESTPDNQGNSETYTSTTHSDLDILIALRKGKRSCTAHPIRNFISYEKLSPRYKAFALSLSEIQVPKTFQEATEKKEWADAV</sequence>
<protein>
    <submittedName>
        <fullName evidence="1">Uncharacterized protein</fullName>
    </submittedName>
</protein>
<evidence type="ECO:0000313" key="1">
    <source>
        <dbReference type="EMBL" id="KAI3698877.1"/>
    </source>
</evidence>
<evidence type="ECO:0000313" key="2">
    <source>
        <dbReference type="Proteomes" id="UP001055811"/>
    </source>
</evidence>
<organism evidence="1 2">
    <name type="scientific">Cichorium intybus</name>
    <name type="common">Chicory</name>
    <dbReference type="NCBI Taxonomy" id="13427"/>
    <lineage>
        <taxon>Eukaryota</taxon>
        <taxon>Viridiplantae</taxon>
        <taxon>Streptophyta</taxon>
        <taxon>Embryophyta</taxon>
        <taxon>Tracheophyta</taxon>
        <taxon>Spermatophyta</taxon>
        <taxon>Magnoliopsida</taxon>
        <taxon>eudicotyledons</taxon>
        <taxon>Gunneridae</taxon>
        <taxon>Pentapetalae</taxon>
        <taxon>asterids</taxon>
        <taxon>campanulids</taxon>
        <taxon>Asterales</taxon>
        <taxon>Asteraceae</taxon>
        <taxon>Cichorioideae</taxon>
        <taxon>Cichorieae</taxon>
        <taxon>Cichoriinae</taxon>
        <taxon>Cichorium</taxon>
    </lineage>
</organism>
<reference evidence="1 2" key="2">
    <citation type="journal article" date="2022" name="Mol. Ecol. Resour.">
        <title>The genomes of chicory, endive, great burdock and yacon provide insights into Asteraceae paleo-polyploidization history and plant inulin production.</title>
        <authorList>
            <person name="Fan W."/>
            <person name="Wang S."/>
            <person name="Wang H."/>
            <person name="Wang A."/>
            <person name="Jiang F."/>
            <person name="Liu H."/>
            <person name="Zhao H."/>
            <person name="Xu D."/>
            <person name="Zhang Y."/>
        </authorList>
    </citation>
    <scope>NUCLEOTIDE SEQUENCE [LARGE SCALE GENOMIC DNA]</scope>
    <source>
        <strain evidence="2">cv. Punajuju</strain>
        <tissue evidence="1">Leaves</tissue>
    </source>
</reference>
<name>A0ACB8ZMV7_CICIN</name>